<dbReference type="OrthoDB" id="5384804at2759"/>
<dbReference type="AlphaFoldDB" id="C1H0Q0"/>
<protein>
    <submittedName>
        <fullName evidence="2">Uncharacterized protein</fullName>
    </submittedName>
</protein>
<feature type="non-terminal residue" evidence="2">
    <location>
        <position position="1"/>
    </location>
</feature>
<name>C1H0Q0_PARBA</name>
<evidence type="ECO:0000313" key="2">
    <source>
        <dbReference type="EMBL" id="EEH33294.2"/>
    </source>
</evidence>
<dbReference type="KEGG" id="pbl:PAAG_04344"/>
<feature type="chain" id="PRO_5002910445" evidence="1">
    <location>
        <begin position="24"/>
        <end position="146"/>
    </location>
</feature>
<dbReference type="eggNOG" id="ENOG502TBV9">
    <property type="taxonomic scope" value="Eukaryota"/>
</dbReference>
<dbReference type="RefSeq" id="XP_002793434.2">
    <property type="nucleotide sequence ID" value="XM_002793388.2"/>
</dbReference>
<feature type="signal peptide" evidence="1">
    <location>
        <begin position="1"/>
        <end position="23"/>
    </location>
</feature>
<evidence type="ECO:0000256" key="1">
    <source>
        <dbReference type="SAM" id="SignalP"/>
    </source>
</evidence>
<reference evidence="2 3" key="1">
    <citation type="journal article" date="2011" name="PLoS Genet.">
        <title>Comparative genomic analysis of human fungal pathogens causing paracoccidioidomycosis.</title>
        <authorList>
            <person name="Desjardins C.A."/>
            <person name="Champion M.D."/>
            <person name="Holder J.W."/>
            <person name="Muszewska A."/>
            <person name="Goldberg J."/>
            <person name="Bailao A.M."/>
            <person name="Brigido M.M."/>
            <person name="Ferreira M.E."/>
            <person name="Garcia A.M."/>
            <person name="Grynberg M."/>
            <person name="Gujja S."/>
            <person name="Heiman D.I."/>
            <person name="Henn M.R."/>
            <person name="Kodira C.D."/>
            <person name="Leon-Narvaez H."/>
            <person name="Longo L.V."/>
            <person name="Ma L.J."/>
            <person name="Malavazi I."/>
            <person name="Matsuo A.L."/>
            <person name="Morais F.V."/>
            <person name="Pereira M."/>
            <person name="Rodriguez-Brito S."/>
            <person name="Sakthikumar S."/>
            <person name="Salem-Izacc S.M."/>
            <person name="Sykes S.M."/>
            <person name="Teixeira M.M."/>
            <person name="Vallejo M.C."/>
            <person name="Walter M.E."/>
            <person name="Yandava C."/>
            <person name="Young S."/>
            <person name="Zeng Q."/>
            <person name="Zucker J."/>
            <person name="Felipe M.S."/>
            <person name="Goldman G.H."/>
            <person name="Haas B.J."/>
            <person name="McEwen J.G."/>
            <person name="Nino-Vega G."/>
            <person name="Puccia R."/>
            <person name="San-Blas G."/>
            <person name="Soares C.M."/>
            <person name="Birren B.W."/>
            <person name="Cuomo C.A."/>
        </authorList>
    </citation>
    <scope>NUCLEOTIDE SEQUENCE [LARGE SCALE GENOMIC DNA]</scope>
    <source>
        <strain evidence="3">ATCC MYA-826 / Pb01</strain>
    </source>
</reference>
<dbReference type="GeneID" id="9097000"/>
<dbReference type="HOGENOM" id="CLU_1781928_0_0_1"/>
<keyword evidence="3" id="KW-1185">Reference proteome</keyword>
<organism evidence="2 3">
    <name type="scientific">Paracoccidioides lutzii (strain ATCC MYA-826 / Pb01)</name>
    <name type="common">Paracoccidioides brasiliensis</name>
    <dbReference type="NCBI Taxonomy" id="502779"/>
    <lineage>
        <taxon>Eukaryota</taxon>
        <taxon>Fungi</taxon>
        <taxon>Dikarya</taxon>
        <taxon>Ascomycota</taxon>
        <taxon>Pezizomycotina</taxon>
        <taxon>Eurotiomycetes</taxon>
        <taxon>Eurotiomycetidae</taxon>
        <taxon>Onygenales</taxon>
        <taxon>Ajellomycetaceae</taxon>
        <taxon>Paracoccidioides</taxon>
    </lineage>
</organism>
<dbReference type="EMBL" id="KN294002">
    <property type="protein sequence ID" value="EEH33294.2"/>
    <property type="molecule type" value="Genomic_DNA"/>
</dbReference>
<dbReference type="Proteomes" id="UP000002059">
    <property type="component" value="Partially assembled WGS sequence"/>
</dbReference>
<sequence>TDSAIAIEILLCLAQVLVYPTASEQLKVFRRIQREEGTDFFEDDNESQSHNWDFFAMFTLQYLRPPNVIELILLWAWNRSWPSNRPYYLRQLGHSDSGEGIVLVKDVGLSPDVWFSIARIEADALKRVRDLGGSSHNNVTSTWEKY</sequence>
<evidence type="ECO:0000313" key="3">
    <source>
        <dbReference type="Proteomes" id="UP000002059"/>
    </source>
</evidence>
<proteinExistence type="predicted"/>
<keyword evidence="1" id="KW-0732">Signal</keyword>
<gene>
    <name evidence="2" type="ORF">PAAG_04344</name>
</gene>
<accession>C1H0Q0</accession>
<dbReference type="VEuPathDB" id="FungiDB:PAAG_04344"/>